<accession>A0A6A8MB58</accession>
<reference evidence="2" key="1">
    <citation type="submission" date="2019-09" db="EMBL/GenBank/DDBJ databases">
        <title>In-depth cultivation of the pig gut microbiome towards novel bacterial diversity and tailored functional studies.</title>
        <authorList>
            <person name="Wylensek D."/>
            <person name="Hitch T.C.A."/>
            <person name="Clavel T."/>
        </authorList>
    </citation>
    <scope>NUCLEOTIDE SEQUENCE</scope>
    <source>
        <strain evidence="2">RF-744-FAT-WT-3</strain>
    </source>
</reference>
<dbReference type="AlphaFoldDB" id="A0A6A8MB58"/>
<feature type="transmembrane region" description="Helical" evidence="1">
    <location>
        <begin position="6"/>
        <end position="24"/>
    </location>
</feature>
<dbReference type="EMBL" id="VUNB01000002">
    <property type="protein sequence ID" value="MST68587.1"/>
    <property type="molecule type" value="Genomic_DNA"/>
</dbReference>
<evidence type="ECO:0000256" key="1">
    <source>
        <dbReference type="SAM" id="Phobius"/>
    </source>
</evidence>
<sequence>MNIATIIAVIALALVVFFAVRYIYKQKKRGNQCIGCPYSGECCKHNSGGSCH</sequence>
<keyword evidence="1" id="KW-1133">Transmembrane helix</keyword>
<organism evidence="2">
    <name type="scientific">Baileyella intestinalis</name>
    <dbReference type="NCBI Taxonomy" id="2606709"/>
    <lineage>
        <taxon>Bacteria</taxon>
        <taxon>Bacillati</taxon>
        <taxon>Bacillota</taxon>
        <taxon>Clostridia</taxon>
        <taxon>Peptostreptococcales</taxon>
        <taxon>Anaerovoracaceae</taxon>
        <taxon>Baileyella</taxon>
    </lineage>
</organism>
<protein>
    <submittedName>
        <fullName evidence="2">FeoB-associated Cys-rich membrane protein</fullName>
    </submittedName>
</protein>
<name>A0A6A8MB58_9FIRM</name>
<comment type="caution">
    <text evidence="2">The sequence shown here is derived from an EMBL/GenBank/DDBJ whole genome shotgun (WGS) entry which is preliminary data.</text>
</comment>
<dbReference type="RefSeq" id="WP_154572054.1">
    <property type="nucleotide sequence ID" value="NZ_VUNB01000002.1"/>
</dbReference>
<keyword evidence="1" id="KW-0472">Membrane</keyword>
<dbReference type="Pfam" id="PF12669">
    <property type="entry name" value="FeoB_associated"/>
    <property type="match status" value="1"/>
</dbReference>
<keyword evidence="1" id="KW-0812">Transmembrane</keyword>
<proteinExistence type="predicted"/>
<evidence type="ECO:0000313" key="2">
    <source>
        <dbReference type="EMBL" id="MST68587.1"/>
    </source>
</evidence>
<gene>
    <name evidence="2" type="ORF">FYJ66_03145</name>
</gene>